<keyword evidence="4" id="KW-0472">Membrane</keyword>
<proteinExistence type="inferred from homology"/>
<dbReference type="Pfam" id="PF01263">
    <property type="entry name" value="Aldose_epim"/>
    <property type="match status" value="1"/>
</dbReference>
<dbReference type="InterPro" id="IPR008183">
    <property type="entry name" value="Aldose_1/G6P_1-epimerase"/>
</dbReference>
<keyword evidence="4" id="KW-0812">Transmembrane</keyword>
<dbReference type="GO" id="GO:0030246">
    <property type="term" value="F:carbohydrate binding"/>
    <property type="evidence" value="ECO:0007669"/>
    <property type="project" value="InterPro"/>
</dbReference>
<dbReference type="OrthoDB" id="274691at2759"/>
<keyword evidence="2" id="KW-0413">Isomerase</keyword>
<dbReference type="Proteomes" id="UP000247810">
    <property type="component" value="Unassembled WGS sequence"/>
</dbReference>
<dbReference type="GO" id="GO:0004034">
    <property type="term" value="F:aldose 1-epimerase activity"/>
    <property type="evidence" value="ECO:0007669"/>
    <property type="project" value="TreeGrafter"/>
</dbReference>
<name>A0A319DTD7_9EURO</name>
<dbReference type="AlphaFoldDB" id="A0A319DTD7"/>
<evidence type="ECO:0000256" key="3">
    <source>
        <dbReference type="ARBA" id="ARBA00023277"/>
    </source>
</evidence>
<dbReference type="PANTHER" id="PTHR10091:SF6">
    <property type="entry name" value="1-EPIMERASE, PUTATIVE (AFU_ORTHOLOGUE AFUA_3G13240)-RELATED"/>
    <property type="match status" value="1"/>
</dbReference>
<keyword evidence="6" id="KW-1185">Reference proteome</keyword>
<dbReference type="EMBL" id="KZ825825">
    <property type="protein sequence ID" value="PYH97357.1"/>
    <property type="molecule type" value="Genomic_DNA"/>
</dbReference>
<comment type="similarity">
    <text evidence="1">Belongs to the aldose epimerase family.</text>
</comment>
<dbReference type="PANTHER" id="PTHR10091">
    <property type="entry name" value="ALDOSE-1-EPIMERASE"/>
    <property type="match status" value="1"/>
</dbReference>
<dbReference type="InterPro" id="IPR047215">
    <property type="entry name" value="Galactose_mutarotase-like"/>
</dbReference>
<reference evidence="5 6" key="1">
    <citation type="submission" date="2018-02" db="EMBL/GenBank/DDBJ databases">
        <title>The genomes of Aspergillus section Nigri reveals drivers in fungal speciation.</title>
        <authorList>
            <consortium name="DOE Joint Genome Institute"/>
            <person name="Vesth T.C."/>
            <person name="Nybo J."/>
            <person name="Theobald S."/>
            <person name="Brandl J."/>
            <person name="Frisvad J.C."/>
            <person name="Nielsen K.F."/>
            <person name="Lyhne E.K."/>
            <person name="Kogle M.E."/>
            <person name="Kuo A."/>
            <person name="Riley R."/>
            <person name="Clum A."/>
            <person name="Nolan M."/>
            <person name="Lipzen A."/>
            <person name="Salamov A."/>
            <person name="Henrissat B."/>
            <person name="Wiebenga A."/>
            <person name="De vries R.P."/>
            <person name="Grigoriev I.V."/>
            <person name="Mortensen U.H."/>
            <person name="Andersen M.R."/>
            <person name="Baker S.E."/>
        </authorList>
    </citation>
    <scope>NUCLEOTIDE SEQUENCE [LARGE SCALE GENOMIC DNA]</scope>
    <source>
        <strain evidence="5 6">CBS 707.79</strain>
    </source>
</reference>
<dbReference type="CDD" id="cd09019">
    <property type="entry name" value="galactose_mutarotase_like"/>
    <property type="match status" value="1"/>
</dbReference>
<gene>
    <name evidence="5" type="ORF">BO71DRAFT_373337</name>
</gene>
<evidence type="ECO:0000313" key="6">
    <source>
        <dbReference type="Proteomes" id="UP000247810"/>
    </source>
</evidence>
<evidence type="ECO:0000256" key="2">
    <source>
        <dbReference type="ARBA" id="ARBA00023235"/>
    </source>
</evidence>
<dbReference type="GO" id="GO:0033499">
    <property type="term" value="P:galactose catabolic process via UDP-galactose, Leloir pathway"/>
    <property type="evidence" value="ECO:0007669"/>
    <property type="project" value="TreeGrafter"/>
</dbReference>
<keyword evidence="4" id="KW-1133">Transmembrane helix</keyword>
<dbReference type="VEuPathDB" id="FungiDB:BO71DRAFT_373337"/>
<dbReference type="FunFam" id="2.70.98.10:FF:000014">
    <property type="entry name" value="Aldose 1-epimerase, putative"/>
    <property type="match status" value="1"/>
</dbReference>
<organism evidence="5 6">
    <name type="scientific">Aspergillus ellipticus CBS 707.79</name>
    <dbReference type="NCBI Taxonomy" id="1448320"/>
    <lineage>
        <taxon>Eukaryota</taxon>
        <taxon>Fungi</taxon>
        <taxon>Dikarya</taxon>
        <taxon>Ascomycota</taxon>
        <taxon>Pezizomycotina</taxon>
        <taxon>Eurotiomycetes</taxon>
        <taxon>Eurotiomycetidae</taxon>
        <taxon>Eurotiales</taxon>
        <taxon>Aspergillaceae</taxon>
        <taxon>Aspergillus</taxon>
        <taxon>Aspergillus subgen. Circumdati</taxon>
    </lineage>
</organism>
<sequence length="454" mass="49732">MGRSSRSGQGFPQLLGCIRSVLFPARITPRVLFAYCFVFLAITTFLGIRMHLRTYLSAVLYGLPALSQAAAATASTTADPFQLYTISAENITAKFIPYGARLTSLLVPDRDGNLQDVVVGYDDPKQYLRDSETNHTYFGAVVGRYANRIKNGTFDIGTKQYHIPENENGGEDTLHGGTVGYDQRNWTVTSYSNSSITFTFVDRALEDFPGDVVTHATFSVQTKATLENPRGLPQLTTKLVSLALTETTPIMLANHIYWNLNAFKDETVLNDTWLQLPLSKRLIGSNGILIPNGTILDVDVYNGAPDFTAGKLVGQDIEEADGLCGTDCTGYDTCFIVDRPLQYAARNSMVPIVHMNSSTTGISLDVATNQQALQIYSCNGQNGTIPVKESQVKRNQDEGVDGATYVNKYGCIVIETEGWIDAINNPTWGQLSDQIYSPETGPAVNWATYQFGTV</sequence>
<dbReference type="Gene3D" id="2.70.98.10">
    <property type="match status" value="1"/>
</dbReference>
<keyword evidence="3" id="KW-0119">Carbohydrate metabolism</keyword>
<evidence type="ECO:0000256" key="4">
    <source>
        <dbReference type="SAM" id="Phobius"/>
    </source>
</evidence>
<evidence type="ECO:0000313" key="5">
    <source>
        <dbReference type="EMBL" id="PYH97357.1"/>
    </source>
</evidence>
<feature type="transmembrane region" description="Helical" evidence="4">
    <location>
        <begin position="31"/>
        <end position="48"/>
    </location>
</feature>
<evidence type="ECO:0000256" key="1">
    <source>
        <dbReference type="ARBA" id="ARBA00006206"/>
    </source>
</evidence>
<dbReference type="SUPFAM" id="SSF74650">
    <property type="entry name" value="Galactose mutarotase-like"/>
    <property type="match status" value="1"/>
</dbReference>
<protein>
    <submittedName>
        <fullName evidence="5">Galactose mutarotase-like protein</fullName>
    </submittedName>
</protein>
<dbReference type="STRING" id="1448320.A0A319DTD7"/>
<accession>A0A319DTD7</accession>
<dbReference type="InterPro" id="IPR014718">
    <property type="entry name" value="GH-type_carb-bd"/>
</dbReference>
<dbReference type="GO" id="GO:0006006">
    <property type="term" value="P:glucose metabolic process"/>
    <property type="evidence" value="ECO:0007669"/>
    <property type="project" value="TreeGrafter"/>
</dbReference>
<dbReference type="InterPro" id="IPR011013">
    <property type="entry name" value="Gal_mutarotase_sf_dom"/>
</dbReference>